<sequence length="127" mass="14394">MTGSLGHLLEFCRKRKSRSASVTSTSSVPEAPVTLRVPTTKSNATSPTPSTGSNNFFVSFTNPTPPELHVVFDPIITQFIGGTNPILFLSRLESRTRVTRLHDYIHYFVPTFSEIQRWRRPERHLHT</sequence>
<protein>
    <submittedName>
        <fullName evidence="2">Uncharacterized protein</fullName>
    </submittedName>
</protein>
<gene>
    <name evidence="2" type="primary">Cnig_chr_II.g6211</name>
    <name evidence="2" type="ORF">B9Z55_006211</name>
</gene>
<proteinExistence type="predicted"/>
<dbReference type="AlphaFoldDB" id="A0A2G5V449"/>
<feature type="region of interest" description="Disordered" evidence="1">
    <location>
        <begin position="21"/>
        <end position="57"/>
    </location>
</feature>
<name>A0A2G5V449_9PELO</name>
<dbReference type="Proteomes" id="UP000230233">
    <property type="component" value="Chromosome II"/>
</dbReference>
<evidence type="ECO:0000313" key="3">
    <source>
        <dbReference type="Proteomes" id="UP000230233"/>
    </source>
</evidence>
<accession>A0A2G5V449</accession>
<organism evidence="2 3">
    <name type="scientific">Caenorhabditis nigoni</name>
    <dbReference type="NCBI Taxonomy" id="1611254"/>
    <lineage>
        <taxon>Eukaryota</taxon>
        <taxon>Metazoa</taxon>
        <taxon>Ecdysozoa</taxon>
        <taxon>Nematoda</taxon>
        <taxon>Chromadorea</taxon>
        <taxon>Rhabditida</taxon>
        <taxon>Rhabditina</taxon>
        <taxon>Rhabditomorpha</taxon>
        <taxon>Rhabditoidea</taxon>
        <taxon>Rhabditidae</taxon>
        <taxon>Peloderinae</taxon>
        <taxon>Caenorhabditis</taxon>
    </lineage>
</organism>
<comment type="caution">
    <text evidence="2">The sequence shown here is derived from an EMBL/GenBank/DDBJ whole genome shotgun (WGS) entry which is preliminary data.</text>
</comment>
<feature type="compositionally biased region" description="Low complexity" evidence="1">
    <location>
        <begin position="21"/>
        <end position="34"/>
    </location>
</feature>
<feature type="compositionally biased region" description="Polar residues" evidence="1">
    <location>
        <begin position="37"/>
        <end position="57"/>
    </location>
</feature>
<reference evidence="3" key="1">
    <citation type="submission" date="2017-10" db="EMBL/GenBank/DDBJ databases">
        <title>Rapid genome shrinkage in a self-fertile nematode reveals novel sperm competition proteins.</title>
        <authorList>
            <person name="Yin D."/>
            <person name="Schwarz E.M."/>
            <person name="Thomas C.G."/>
            <person name="Felde R.L."/>
            <person name="Korf I.F."/>
            <person name="Cutter A.D."/>
            <person name="Schartner C.M."/>
            <person name="Ralston E.J."/>
            <person name="Meyer B.J."/>
            <person name="Haag E.S."/>
        </authorList>
    </citation>
    <scope>NUCLEOTIDE SEQUENCE [LARGE SCALE GENOMIC DNA]</scope>
    <source>
        <strain evidence="3">JU1422</strain>
    </source>
</reference>
<evidence type="ECO:0000256" key="1">
    <source>
        <dbReference type="SAM" id="MobiDB-lite"/>
    </source>
</evidence>
<dbReference type="STRING" id="1611254.A0A2G5V449"/>
<evidence type="ECO:0000313" key="2">
    <source>
        <dbReference type="EMBL" id="PIC46559.1"/>
    </source>
</evidence>
<keyword evidence="3" id="KW-1185">Reference proteome</keyword>
<dbReference type="EMBL" id="PDUG01000002">
    <property type="protein sequence ID" value="PIC46559.1"/>
    <property type="molecule type" value="Genomic_DNA"/>
</dbReference>